<dbReference type="Proteomes" id="UP000601597">
    <property type="component" value="Unassembled WGS sequence"/>
</dbReference>
<feature type="region of interest" description="Disordered" evidence="1">
    <location>
        <begin position="30"/>
        <end position="49"/>
    </location>
</feature>
<reference evidence="3" key="1">
    <citation type="journal article" date="2019" name="Int. J. Syst. Evol. Microbiol.">
        <title>The Global Catalogue of Microorganisms (GCM) 10K type strain sequencing project: providing services to taxonomists for standard genome sequencing and annotation.</title>
        <authorList>
            <consortium name="The Broad Institute Genomics Platform"/>
            <consortium name="The Broad Institute Genome Sequencing Center for Infectious Disease"/>
            <person name="Wu L."/>
            <person name="Ma J."/>
        </authorList>
    </citation>
    <scope>NUCLEOTIDE SEQUENCE [LARGE SCALE GENOMIC DNA]</scope>
    <source>
        <strain evidence="3">KCTC 22280</strain>
    </source>
</reference>
<sequence length="49" mass="5352">MGLSLWLVHGSGKEIPDCYDATVYEREGFADGRGGQGLEENRAARRSPV</sequence>
<comment type="caution">
    <text evidence="2">The sequence shown here is derived from an EMBL/GenBank/DDBJ whole genome shotgun (WGS) entry which is preliminary data.</text>
</comment>
<evidence type="ECO:0000313" key="2">
    <source>
        <dbReference type="EMBL" id="GGY75042.1"/>
    </source>
</evidence>
<evidence type="ECO:0000256" key="1">
    <source>
        <dbReference type="SAM" id="MobiDB-lite"/>
    </source>
</evidence>
<protein>
    <submittedName>
        <fullName evidence="2">Uncharacterized protein</fullName>
    </submittedName>
</protein>
<accession>A0ABQ3B5R8</accession>
<organism evidence="2 3">
    <name type="scientific">Marinobacter zhanjiangensis</name>
    <dbReference type="NCBI Taxonomy" id="578215"/>
    <lineage>
        <taxon>Bacteria</taxon>
        <taxon>Pseudomonadati</taxon>
        <taxon>Pseudomonadota</taxon>
        <taxon>Gammaproteobacteria</taxon>
        <taxon>Pseudomonadales</taxon>
        <taxon>Marinobacteraceae</taxon>
        <taxon>Marinobacter</taxon>
    </lineage>
</organism>
<name>A0ABQ3B5R8_9GAMM</name>
<gene>
    <name evidence="2" type="ORF">GCM10007071_22800</name>
</gene>
<dbReference type="EMBL" id="BMXV01000005">
    <property type="protein sequence ID" value="GGY75042.1"/>
    <property type="molecule type" value="Genomic_DNA"/>
</dbReference>
<keyword evidence="3" id="KW-1185">Reference proteome</keyword>
<evidence type="ECO:0000313" key="3">
    <source>
        <dbReference type="Proteomes" id="UP000601597"/>
    </source>
</evidence>
<proteinExistence type="predicted"/>